<dbReference type="Pfam" id="PF24534">
    <property type="entry name" value="HMA_PCA1"/>
    <property type="match status" value="1"/>
</dbReference>
<organism evidence="10 11">
    <name type="scientific">Lepidopterella palustris CBS 459.81</name>
    <dbReference type="NCBI Taxonomy" id="1314670"/>
    <lineage>
        <taxon>Eukaryota</taxon>
        <taxon>Fungi</taxon>
        <taxon>Dikarya</taxon>
        <taxon>Ascomycota</taxon>
        <taxon>Pezizomycotina</taxon>
        <taxon>Dothideomycetes</taxon>
        <taxon>Pleosporomycetidae</taxon>
        <taxon>Mytilinidiales</taxon>
        <taxon>Argynnaceae</taxon>
        <taxon>Lepidopterella</taxon>
    </lineage>
</organism>
<accession>A0A8E2E202</accession>
<dbReference type="InterPro" id="IPR056236">
    <property type="entry name" value="HMA_PCA1"/>
</dbReference>
<protein>
    <submittedName>
        <fullName evidence="10">Heavy metal translocatin</fullName>
    </submittedName>
</protein>
<feature type="transmembrane region" description="Helical" evidence="7">
    <location>
        <begin position="478"/>
        <end position="504"/>
    </location>
</feature>
<dbReference type="InterPro" id="IPR059000">
    <property type="entry name" value="ATPase_P-type_domA"/>
</dbReference>
<evidence type="ECO:0000256" key="6">
    <source>
        <dbReference type="ARBA" id="ARBA00023136"/>
    </source>
</evidence>
<keyword evidence="11" id="KW-1185">Reference proteome</keyword>
<feature type="transmembrane region" description="Helical" evidence="7">
    <location>
        <begin position="820"/>
        <end position="844"/>
    </location>
</feature>
<feature type="transmembrane region" description="Helical" evidence="7">
    <location>
        <begin position="290"/>
        <end position="314"/>
    </location>
</feature>
<dbReference type="Gene3D" id="3.40.1110.10">
    <property type="entry name" value="Calcium-transporting ATPase, cytoplasmic domain N"/>
    <property type="match status" value="1"/>
</dbReference>
<dbReference type="EMBL" id="KV745277">
    <property type="protein sequence ID" value="OCK75758.1"/>
    <property type="molecule type" value="Genomic_DNA"/>
</dbReference>
<dbReference type="Pfam" id="PF00122">
    <property type="entry name" value="E1-E2_ATPase"/>
    <property type="match status" value="1"/>
</dbReference>
<keyword evidence="6 7" id="KW-0472">Membrane</keyword>
<dbReference type="PANTHER" id="PTHR46594:SF4">
    <property type="entry name" value="P-TYPE CATION-TRANSPORTING ATPASE"/>
    <property type="match status" value="1"/>
</dbReference>
<dbReference type="SFLD" id="SFLDF00027">
    <property type="entry name" value="p-type_atpase"/>
    <property type="match status" value="1"/>
</dbReference>
<keyword evidence="5 7" id="KW-1133">Transmembrane helix</keyword>
<evidence type="ECO:0000313" key="11">
    <source>
        <dbReference type="Proteomes" id="UP000250266"/>
    </source>
</evidence>
<dbReference type="InterPro" id="IPR023298">
    <property type="entry name" value="ATPase_P-typ_TM_dom_sf"/>
</dbReference>
<dbReference type="SFLD" id="SFLDS00003">
    <property type="entry name" value="Haloacid_Dehalogenase"/>
    <property type="match status" value="1"/>
</dbReference>
<dbReference type="NCBIfam" id="TIGR01525">
    <property type="entry name" value="ATPase-IB_hvy"/>
    <property type="match status" value="1"/>
</dbReference>
<comment type="subcellular location">
    <subcellularLocation>
        <location evidence="1 7">Membrane</location>
    </subcellularLocation>
</comment>
<dbReference type="GO" id="GO:0016887">
    <property type="term" value="F:ATP hydrolysis activity"/>
    <property type="evidence" value="ECO:0007669"/>
    <property type="project" value="InterPro"/>
</dbReference>
<dbReference type="InterPro" id="IPR018303">
    <property type="entry name" value="ATPase_P-typ_P_site"/>
</dbReference>
<dbReference type="OrthoDB" id="432719at2759"/>
<dbReference type="SFLD" id="SFLDG00002">
    <property type="entry name" value="C1.7:_P-type_atpase_like"/>
    <property type="match status" value="1"/>
</dbReference>
<feature type="domain" description="P-type ATPase A" evidence="8">
    <location>
        <begin position="360"/>
        <end position="461"/>
    </location>
</feature>
<dbReference type="SUPFAM" id="SSF81665">
    <property type="entry name" value="Calcium ATPase, transmembrane domain M"/>
    <property type="match status" value="1"/>
</dbReference>
<dbReference type="GO" id="GO:0016020">
    <property type="term" value="C:membrane"/>
    <property type="evidence" value="ECO:0007669"/>
    <property type="project" value="UniProtKB-SubCell"/>
</dbReference>
<evidence type="ECO:0000256" key="3">
    <source>
        <dbReference type="ARBA" id="ARBA00022723"/>
    </source>
</evidence>
<feature type="transmembrane region" description="Helical" evidence="7">
    <location>
        <begin position="850"/>
        <end position="870"/>
    </location>
</feature>
<evidence type="ECO:0000256" key="1">
    <source>
        <dbReference type="ARBA" id="ARBA00004370"/>
    </source>
</evidence>
<dbReference type="GO" id="GO:0005524">
    <property type="term" value="F:ATP binding"/>
    <property type="evidence" value="ECO:0007669"/>
    <property type="project" value="UniProtKB-UniRule"/>
</dbReference>
<keyword evidence="4" id="KW-1278">Translocase</keyword>
<gene>
    <name evidence="10" type="ORF">K432DRAFT_361528</name>
</gene>
<keyword evidence="2 7" id="KW-0812">Transmembrane</keyword>
<dbReference type="InterPro" id="IPR027256">
    <property type="entry name" value="P-typ_ATPase_IB"/>
</dbReference>
<dbReference type="Pfam" id="PF00702">
    <property type="entry name" value="Hydrolase"/>
    <property type="match status" value="1"/>
</dbReference>
<comment type="similarity">
    <text evidence="7">Belongs to the cation transport ATPase (P-type) (TC 3.A.3) family. Type IB subfamily.</text>
</comment>
<keyword evidence="7" id="KW-0547">Nucleotide-binding</keyword>
<dbReference type="InterPro" id="IPR023214">
    <property type="entry name" value="HAD_sf"/>
</dbReference>
<keyword evidence="3 7" id="KW-0479">Metal-binding</keyword>
<dbReference type="InterPro" id="IPR008250">
    <property type="entry name" value="ATPase_P-typ_transduc_dom_A_sf"/>
</dbReference>
<feature type="transmembrane region" description="Helical" evidence="7">
    <location>
        <begin position="326"/>
        <end position="347"/>
    </location>
</feature>
<sequence>MSFDCDSHRKSFLARMVPHIRRPGSYSSSGHKCHSAEDSCCDESNSGSGEQEKMSGDFSQELDDLEQGPPTIEHVTLGVGGMACSCCPLQLVTAFRGMPVSNLETSLVLARVSFYVDTSRLSVEDAIIVLQKRTKYTFMRIDVERGQVLEVLVDNWTSFSNQPLPCGDPRIPPIIHPQPEKTVVRIHYDASQVGARDALERLQVGLTRQLAPLRESPDIAAGAKQSRQAGFLFLFSAALTIPVLVFAWAPITEPRLIFESISLAFATIIQAVVAKEFFPGASTTLYHSGLVGMDFLITLTTSTVYISSVVSFAYLAKGKALSTGTFFETSTLLATLILLGRCVSAIARQMVAKSVSFRSLQEQKALLITSGRESTREVDVRLLQYGDIFKVLPHSRIVTDGDVKYGGSEVDESMITGEPTPVAKSIGNKVIAGSLNGSGELIVTLTALPFENSISRIAALVDHVQLSKPKTEALADSVASWFVPIIIVISLIDFIAWILVGIFIRHQGKGEATVLALTYAIATLIVSCPCAISLAFPMVVLIAGSVAARHGIVFRDAEKIKIARNATHVIFDKTGTLTKGDLRVVHADYYEGEPDETNGLILGLLSDIVHPASVAVASYVGNIKAANVENIKSIPGSGVEGVLQASGDIIRAGNPDWLGLNGLESIKNHLDSHHTIVCVMIESSLRAIFRLQDHVREDSAKTIAHLTSRGITVCMLSGDTDGAVQDIAFALNIPKAFTKSRCSPTDKQKYINEIQNLGGVVIFCGDCVNDAVALKQADIGVHIMTSSDMTSDASDVVLTAPNLSGIPIMMDISRAAFRRIMFNFVWAAIYNVVAVLMAAGIFIHVRIPPALAGLGEIVSVIPVVLIAFWLKYESFGGEFRRERSVV</sequence>
<dbReference type="PANTHER" id="PTHR46594">
    <property type="entry name" value="P-TYPE CATION-TRANSPORTING ATPASE"/>
    <property type="match status" value="1"/>
</dbReference>
<feature type="transmembrane region" description="Helical" evidence="7">
    <location>
        <begin position="516"/>
        <end position="542"/>
    </location>
</feature>
<dbReference type="NCBIfam" id="TIGR01511">
    <property type="entry name" value="ATPase-IB1_Cu"/>
    <property type="match status" value="1"/>
</dbReference>
<evidence type="ECO:0000259" key="8">
    <source>
        <dbReference type="Pfam" id="PF00122"/>
    </source>
</evidence>
<dbReference type="Gene3D" id="3.40.50.1000">
    <property type="entry name" value="HAD superfamily/HAD-like"/>
    <property type="match status" value="1"/>
</dbReference>
<dbReference type="GO" id="GO:0019829">
    <property type="term" value="F:ATPase-coupled monoatomic cation transmembrane transporter activity"/>
    <property type="evidence" value="ECO:0007669"/>
    <property type="project" value="InterPro"/>
</dbReference>
<reference evidence="10 11" key="1">
    <citation type="journal article" date="2016" name="Nat. Commun.">
        <title>Ectomycorrhizal ecology is imprinted in the genome of the dominant symbiotic fungus Cenococcum geophilum.</title>
        <authorList>
            <consortium name="DOE Joint Genome Institute"/>
            <person name="Peter M."/>
            <person name="Kohler A."/>
            <person name="Ohm R.A."/>
            <person name="Kuo A."/>
            <person name="Krutzmann J."/>
            <person name="Morin E."/>
            <person name="Arend M."/>
            <person name="Barry K.W."/>
            <person name="Binder M."/>
            <person name="Choi C."/>
            <person name="Clum A."/>
            <person name="Copeland A."/>
            <person name="Grisel N."/>
            <person name="Haridas S."/>
            <person name="Kipfer T."/>
            <person name="LaButti K."/>
            <person name="Lindquist E."/>
            <person name="Lipzen A."/>
            <person name="Maire R."/>
            <person name="Meier B."/>
            <person name="Mihaltcheva S."/>
            <person name="Molinier V."/>
            <person name="Murat C."/>
            <person name="Poggeler S."/>
            <person name="Quandt C.A."/>
            <person name="Sperisen C."/>
            <person name="Tritt A."/>
            <person name="Tisserant E."/>
            <person name="Crous P.W."/>
            <person name="Henrissat B."/>
            <person name="Nehls U."/>
            <person name="Egli S."/>
            <person name="Spatafora J.W."/>
            <person name="Grigoriev I.V."/>
            <person name="Martin F.M."/>
        </authorList>
    </citation>
    <scope>NUCLEOTIDE SEQUENCE [LARGE SCALE GENOMIC DNA]</scope>
    <source>
        <strain evidence="10 11">CBS 459.81</strain>
    </source>
</reference>
<feature type="transmembrane region" description="Helical" evidence="7">
    <location>
        <begin position="231"/>
        <end position="251"/>
    </location>
</feature>
<feature type="domain" description="PCA1 HMA heavy metal-associated" evidence="9">
    <location>
        <begin position="145"/>
        <end position="214"/>
    </location>
</feature>
<evidence type="ECO:0000256" key="5">
    <source>
        <dbReference type="ARBA" id="ARBA00022989"/>
    </source>
</evidence>
<name>A0A8E2E202_9PEZI</name>
<keyword evidence="7" id="KW-0067">ATP-binding</keyword>
<dbReference type="SUPFAM" id="SSF81653">
    <property type="entry name" value="Calcium ATPase, transduction domain A"/>
    <property type="match status" value="1"/>
</dbReference>
<dbReference type="Proteomes" id="UP000250266">
    <property type="component" value="Unassembled WGS sequence"/>
</dbReference>
<dbReference type="AlphaFoldDB" id="A0A8E2E202"/>
<feature type="transmembrane region" description="Helical" evidence="7">
    <location>
        <begin position="257"/>
        <end position="278"/>
    </location>
</feature>
<proteinExistence type="inferred from homology"/>
<dbReference type="InterPro" id="IPR023299">
    <property type="entry name" value="ATPase_P-typ_cyto_dom_N"/>
</dbReference>
<dbReference type="InterPro" id="IPR044492">
    <property type="entry name" value="P_typ_ATPase_HD_dom"/>
</dbReference>
<dbReference type="PRINTS" id="PR00119">
    <property type="entry name" value="CATATPASE"/>
</dbReference>
<evidence type="ECO:0000256" key="7">
    <source>
        <dbReference type="RuleBase" id="RU362081"/>
    </source>
</evidence>
<evidence type="ECO:0000313" key="10">
    <source>
        <dbReference type="EMBL" id="OCK75758.1"/>
    </source>
</evidence>
<evidence type="ECO:0000256" key="2">
    <source>
        <dbReference type="ARBA" id="ARBA00022692"/>
    </source>
</evidence>
<evidence type="ECO:0000259" key="9">
    <source>
        <dbReference type="Pfam" id="PF24534"/>
    </source>
</evidence>
<dbReference type="Gene3D" id="2.70.150.10">
    <property type="entry name" value="Calcium-transporting ATPase, cytoplasmic transduction domain A"/>
    <property type="match status" value="1"/>
</dbReference>
<dbReference type="SUPFAM" id="SSF56784">
    <property type="entry name" value="HAD-like"/>
    <property type="match status" value="1"/>
</dbReference>
<evidence type="ECO:0000256" key="4">
    <source>
        <dbReference type="ARBA" id="ARBA00022967"/>
    </source>
</evidence>
<dbReference type="PRINTS" id="PR00120">
    <property type="entry name" value="HATPASE"/>
</dbReference>
<dbReference type="NCBIfam" id="TIGR01494">
    <property type="entry name" value="ATPase_P-type"/>
    <property type="match status" value="1"/>
</dbReference>
<dbReference type="GO" id="GO:0046872">
    <property type="term" value="F:metal ion binding"/>
    <property type="evidence" value="ECO:0007669"/>
    <property type="project" value="UniProtKB-KW"/>
</dbReference>
<dbReference type="PROSITE" id="PS00154">
    <property type="entry name" value="ATPASE_E1_E2"/>
    <property type="match status" value="1"/>
</dbReference>
<dbReference type="InterPro" id="IPR036412">
    <property type="entry name" value="HAD-like_sf"/>
</dbReference>
<dbReference type="InterPro" id="IPR001757">
    <property type="entry name" value="P_typ_ATPase"/>
</dbReference>